<keyword evidence="5" id="KW-1185">Reference proteome</keyword>
<accession>A0A9P6MGY7</accession>
<evidence type="ECO:0000313" key="5">
    <source>
        <dbReference type="Proteomes" id="UP000749646"/>
    </source>
</evidence>
<dbReference type="InterPro" id="IPR050365">
    <property type="entry name" value="TIM50"/>
</dbReference>
<dbReference type="EMBL" id="JAAAHW010000707">
    <property type="protein sequence ID" value="KAF9999733.1"/>
    <property type="molecule type" value="Genomic_DNA"/>
</dbReference>
<dbReference type="PANTHER" id="PTHR12210">
    <property type="entry name" value="DULLARD PROTEIN PHOSPHATASE"/>
    <property type="match status" value="1"/>
</dbReference>
<sequence length="301" mass="34499">MTSDYSFRSGSPRDTYGSGWPTSSSKSHPIYYDEARQILYPSNPIRAITPSYLIKAREEPITMITPQKLLVILDLNGTLFYRARRNRAVTSRPYLTQFLDFLFNHCRVMVWSSARPHSVENMLSSGFGARVSKLDRIWNREHFQLPENDYIRNVLTIKDLEFVWDDIARDKSDTVHASGGGNSNEESIEFDQTNTILIDDSTAKIQLQPYNGVALRDFDEELAKVGTDNELLKVKKYLEKLIYQANVSAYMRLHPFSSRTPLSPDPARGPVEAETTRRAEDELADELNDLTRHLERNSMAV</sequence>
<evidence type="ECO:0000256" key="2">
    <source>
        <dbReference type="SAM" id="MobiDB-lite"/>
    </source>
</evidence>
<dbReference type="InterPro" id="IPR004274">
    <property type="entry name" value="FCP1_dom"/>
</dbReference>
<dbReference type="GO" id="GO:0015031">
    <property type="term" value="P:protein transport"/>
    <property type="evidence" value="ECO:0007669"/>
    <property type="project" value="UniProtKB-KW"/>
</dbReference>
<keyword evidence="1" id="KW-0496">Mitochondrion</keyword>
<comment type="subunit">
    <text evidence="1">Component of the TIM23 complex.</text>
</comment>
<dbReference type="AlphaFoldDB" id="A0A9P6MGY7"/>
<keyword evidence="1" id="KW-0653">Protein transport</keyword>
<dbReference type="GO" id="GO:0005744">
    <property type="term" value="C:TIM23 mitochondrial import inner membrane translocase complex"/>
    <property type="evidence" value="ECO:0007669"/>
    <property type="project" value="UniProtKB-UniRule"/>
</dbReference>
<evidence type="ECO:0000313" key="4">
    <source>
        <dbReference type="EMBL" id="KAF9999733.1"/>
    </source>
</evidence>
<keyword evidence="1" id="KW-0813">Transport</keyword>
<comment type="subcellular location">
    <subcellularLocation>
        <location evidence="1">Mitochondrion inner membrane</location>
        <topology evidence="1">Single-pass membrane protein</topology>
    </subcellularLocation>
</comment>
<dbReference type="Pfam" id="PF03031">
    <property type="entry name" value="NIF"/>
    <property type="match status" value="1"/>
</dbReference>
<keyword evidence="1" id="KW-0809">Transit peptide</keyword>
<name>A0A9P6MGY7_9FUNG</name>
<protein>
    <recommendedName>
        <fullName evidence="1">Mitochondrial import inner membrane translocase subunit TIM50</fullName>
    </recommendedName>
</protein>
<proteinExistence type="inferred from homology"/>
<gene>
    <name evidence="4" type="ORF">BGZ65_004961</name>
</gene>
<dbReference type="PROSITE" id="PS50969">
    <property type="entry name" value="FCP1"/>
    <property type="match status" value="1"/>
</dbReference>
<dbReference type="InterPro" id="IPR036412">
    <property type="entry name" value="HAD-like_sf"/>
</dbReference>
<dbReference type="InterPro" id="IPR023214">
    <property type="entry name" value="HAD_sf"/>
</dbReference>
<feature type="region of interest" description="Disordered" evidence="2">
    <location>
        <begin position="256"/>
        <end position="283"/>
    </location>
</feature>
<evidence type="ECO:0000256" key="1">
    <source>
        <dbReference type="RuleBase" id="RU365079"/>
    </source>
</evidence>
<dbReference type="SMART" id="SM00577">
    <property type="entry name" value="CPDc"/>
    <property type="match status" value="1"/>
</dbReference>
<comment type="caution">
    <text evidence="4">The sequence shown here is derived from an EMBL/GenBank/DDBJ whole genome shotgun (WGS) entry which is preliminary data.</text>
</comment>
<feature type="domain" description="FCP1 homology" evidence="3">
    <location>
        <begin position="64"/>
        <end position="241"/>
    </location>
</feature>
<dbReference type="OrthoDB" id="1711508at2759"/>
<keyword evidence="1" id="KW-0811">Translocation</keyword>
<dbReference type="Gene3D" id="3.40.50.1000">
    <property type="entry name" value="HAD superfamily/HAD-like"/>
    <property type="match status" value="1"/>
</dbReference>
<organism evidence="4 5">
    <name type="scientific">Modicella reniformis</name>
    <dbReference type="NCBI Taxonomy" id="1440133"/>
    <lineage>
        <taxon>Eukaryota</taxon>
        <taxon>Fungi</taxon>
        <taxon>Fungi incertae sedis</taxon>
        <taxon>Mucoromycota</taxon>
        <taxon>Mortierellomycotina</taxon>
        <taxon>Mortierellomycetes</taxon>
        <taxon>Mortierellales</taxon>
        <taxon>Mortierellaceae</taxon>
        <taxon>Modicella</taxon>
    </lineage>
</organism>
<dbReference type="SUPFAM" id="SSF56784">
    <property type="entry name" value="HAD-like"/>
    <property type="match status" value="1"/>
</dbReference>
<comment type="function">
    <text evidence="1">Essential component of the TIM23 complex, a complex that mediates the translocation of transit peptide-containing proteins across the mitochondrial inner membrane.</text>
</comment>
<reference evidence="4" key="1">
    <citation type="journal article" date="2020" name="Fungal Divers.">
        <title>Resolving the Mortierellaceae phylogeny through synthesis of multi-gene phylogenetics and phylogenomics.</title>
        <authorList>
            <person name="Vandepol N."/>
            <person name="Liber J."/>
            <person name="Desiro A."/>
            <person name="Na H."/>
            <person name="Kennedy M."/>
            <person name="Barry K."/>
            <person name="Grigoriev I.V."/>
            <person name="Miller A.N."/>
            <person name="O'Donnell K."/>
            <person name="Stajich J.E."/>
            <person name="Bonito G."/>
        </authorList>
    </citation>
    <scope>NUCLEOTIDE SEQUENCE</scope>
    <source>
        <strain evidence="4">MES-2147</strain>
    </source>
</reference>
<comment type="similarity">
    <text evidence="1">Belongs to the TIM50 family.</text>
</comment>
<feature type="region of interest" description="Disordered" evidence="2">
    <location>
        <begin position="1"/>
        <end position="26"/>
    </location>
</feature>
<evidence type="ECO:0000259" key="3">
    <source>
        <dbReference type="PROSITE" id="PS50969"/>
    </source>
</evidence>
<dbReference type="Proteomes" id="UP000749646">
    <property type="component" value="Unassembled WGS sequence"/>
</dbReference>